<dbReference type="Proteomes" id="UP000319322">
    <property type="component" value="Unassembled WGS sequence"/>
</dbReference>
<keyword evidence="3" id="KW-1185">Reference proteome</keyword>
<accession>A0A553V0N5</accession>
<gene>
    <name evidence="2" type="ORF">FNE76_02745</name>
</gene>
<keyword evidence="1" id="KW-0472">Membrane</keyword>
<evidence type="ECO:0000313" key="2">
    <source>
        <dbReference type="EMBL" id="TSA86019.1"/>
    </source>
</evidence>
<sequence>MTIHIQENKDFQIARRTILVAHVLLALTTLGAFFGLAAWLQKSGGHAEQLGGFFTSPLMRVLLFCMLVVFVFQVMGYYKLAKVSRNLLIFRCIAFPYIADAILSLVALILFPKASLDQLFHIKSITFLLYLYYSYRLFDELSRVTQDRAFKRGVLLIGGALGLLFLLANLGPTLVANWGILLVASMVVGWGMIFLGFVRLKQISTP</sequence>
<feature type="transmembrane region" description="Helical" evidence="1">
    <location>
        <begin position="18"/>
        <end position="41"/>
    </location>
</feature>
<dbReference type="OrthoDB" id="5319939at2"/>
<dbReference type="RefSeq" id="WP_120947882.1">
    <property type="nucleotide sequence ID" value="NZ_QXQP01000001.1"/>
</dbReference>
<feature type="transmembrane region" description="Helical" evidence="1">
    <location>
        <begin position="154"/>
        <end position="172"/>
    </location>
</feature>
<organism evidence="2 3">
    <name type="scientific">Helicobacter mehlei</name>
    <dbReference type="NCBI Taxonomy" id="2316080"/>
    <lineage>
        <taxon>Bacteria</taxon>
        <taxon>Pseudomonadati</taxon>
        <taxon>Campylobacterota</taxon>
        <taxon>Epsilonproteobacteria</taxon>
        <taxon>Campylobacterales</taxon>
        <taxon>Helicobacteraceae</taxon>
        <taxon>Helicobacter</taxon>
    </lineage>
</organism>
<feature type="transmembrane region" description="Helical" evidence="1">
    <location>
        <begin position="61"/>
        <end position="81"/>
    </location>
</feature>
<keyword evidence="1" id="KW-1133">Transmembrane helix</keyword>
<evidence type="ECO:0000256" key="1">
    <source>
        <dbReference type="SAM" id="Phobius"/>
    </source>
</evidence>
<comment type="caution">
    <text evidence="2">The sequence shown here is derived from an EMBL/GenBank/DDBJ whole genome shotgun (WGS) entry which is preliminary data.</text>
</comment>
<evidence type="ECO:0000313" key="3">
    <source>
        <dbReference type="Proteomes" id="UP000319322"/>
    </source>
</evidence>
<name>A0A553V0N5_9HELI</name>
<reference evidence="2" key="1">
    <citation type="submission" date="2019-07" db="EMBL/GenBank/DDBJ databases">
        <title>Helicobacter labacensis sp. nov., Helicobacter mehlei sp. nov. and Helicobacter vulpis sp. nov., isolated from gastric mucosa of red fox (Vulpis vulpis).</title>
        <authorList>
            <person name="Kusar D."/>
            <person name="Gruntar I."/>
            <person name="Pate M."/>
            <person name="Zajc U."/>
            <person name="Ocepek M."/>
        </authorList>
    </citation>
    <scope>NUCLEOTIDE SEQUENCE [LARGE SCALE GENOMIC DNA]</scope>
    <source>
        <strain evidence="2">L8b</strain>
    </source>
</reference>
<protein>
    <submittedName>
        <fullName evidence="2">Uncharacterized protein</fullName>
    </submittedName>
</protein>
<feature type="transmembrane region" description="Helical" evidence="1">
    <location>
        <begin position="178"/>
        <end position="198"/>
    </location>
</feature>
<feature type="transmembrane region" description="Helical" evidence="1">
    <location>
        <begin position="116"/>
        <end position="133"/>
    </location>
</feature>
<reference evidence="2" key="2">
    <citation type="submission" date="2019-07" db="EMBL/GenBank/DDBJ databases">
        <authorList>
            <person name="Papic B."/>
        </authorList>
    </citation>
    <scope>NUCLEOTIDE SEQUENCE [LARGE SCALE GENOMIC DNA]</scope>
    <source>
        <strain evidence="2">L8b</strain>
    </source>
</reference>
<proteinExistence type="predicted"/>
<feature type="transmembrane region" description="Helical" evidence="1">
    <location>
        <begin position="88"/>
        <end position="110"/>
    </location>
</feature>
<dbReference type="EMBL" id="VKGC01000004">
    <property type="protein sequence ID" value="TSA86019.1"/>
    <property type="molecule type" value="Genomic_DNA"/>
</dbReference>
<keyword evidence="1" id="KW-0812">Transmembrane</keyword>
<dbReference type="AlphaFoldDB" id="A0A553V0N5"/>